<keyword evidence="1" id="KW-0233">DNA recombination</keyword>
<proteinExistence type="predicted"/>
<dbReference type="PROSITE" id="PS51898">
    <property type="entry name" value="TYR_RECOMBINASE"/>
    <property type="match status" value="1"/>
</dbReference>
<accession>A0A1S8DCX9</accession>
<dbReference type="InterPro" id="IPR002104">
    <property type="entry name" value="Integrase_catalytic"/>
</dbReference>
<dbReference type="GO" id="GO:0006310">
    <property type="term" value="P:DNA recombination"/>
    <property type="evidence" value="ECO:0007669"/>
    <property type="project" value="UniProtKB-KW"/>
</dbReference>
<keyword evidence="4" id="KW-1185">Reference proteome</keyword>
<dbReference type="GO" id="GO:0015074">
    <property type="term" value="P:DNA integration"/>
    <property type="evidence" value="ECO:0007669"/>
    <property type="project" value="InterPro"/>
</dbReference>
<organism evidence="3 4">
    <name type="scientific">Halopseudomonas pachastrellae</name>
    <dbReference type="NCBI Taxonomy" id="254161"/>
    <lineage>
        <taxon>Bacteria</taxon>
        <taxon>Pseudomonadati</taxon>
        <taxon>Pseudomonadota</taxon>
        <taxon>Gammaproteobacteria</taxon>
        <taxon>Pseudomonadales</taxon>
        <taxon>Pseudomonadaceae</taxon>
        <taxon>Halopseudomonas</taxon>
    </lineage>
</organism>
<dbReference type="Proteomes" id="UP000242847">
    <property type="component" value="Unassembled WGS sequence"/>
</dbReference>
<dbReference type="OrthoDB" id="8883268at2"/>
<evidence type="ECO:0000256" key="1">
    <source>
        <dbReference type="ARBA" id="ARBA00023172"/>
    </source>
</evidence>
<evidence type="ECO:0000313" key="4">
    <source>
        <dbReference type="Proteomes" id="UP000242847"/>
    </source>
</evidence>
<gene>
    <name evidence="3" type="ORF">BXT89_13485</name>
</gene>
<name>A0A1S8DCX9_9GAMM</name>
<dbReference type="EMBL" id="MUBC01000031">
    <property type="protein sequence ID" value="ONM43268.1"/>
    <property type="molecule type" value="Genomic_DNA"/>
</dbReference>
<reference evidence="3 4" key="1">
    <citation type="submission" date="2017-01" db="EMBL/GenBank/DDBJ databases">
        <title>Draft genome sequence of Pseudomonas pachastrellae type strain CCUG 46540T from a deep sea.</title>
        <authorList>
            <person name="Gomila M."/>
            <person name="Mulet M."/>
            <person name="Lalucat J."/>
            <person name="Garcia-Valdes E."/>
        </authorList>
    </citation>
    <scope>NUCLEOTIDE SEQUENCE [LARGE SCALE GENOMIC DNA]</scope>
    <source>
        <strain evidence="3 4">CCUG 46540</strain>
    </source>
</reference>
<dbReference type="InterPro" id="IPR011010">
    <property type="entry name" value="DNA_brk_join_enz"/>
</dbReference>
<sequence>MQPETLKKYQTRARNFYRDHCNGSATDSAQICAAMVALAPQYVSSSFRVLKNALAADQLARGNPVAAEAIRSVTNPVTAPGSTMPRKPRPRRVRSVSKQDVALLVRHLSDTGCSDEWAAVMLAYVTGARPCEMRSIEVEGNLVTIRGGKKSRKLKRGADRVLLIENRKALKAVTLAAERLRHTARSDTAIRDALRKACRQLWLRRAVQLTLKSLRHQLGANLKASSDSPRHLAYIMGHQSTESIDVYGDRRKGEGRKLYVAPANGADVERVRVSTRDARYGRSHDPVAVDFVGGVSDTTPLGRFIRRWERERGS</sequence>
<dbReference type="CDD" id="cd00397">
    <property type="entry name" value="DNA_BRE_C"/>
    <property type="match status" value="1"/>
</dbReference>
<dbReference type="GO" id="GO:0003677">
    <property type="term" value="F:DNA binding"/>
    <property type="evidence" value="ECO:0007669"/>
    <property type="project" value="InterPro"/>
</dbReference>
<dbReference type="Pfam" id="PF00589">
    <property type="entry name" value="Phage_integrase"/>
    <property type="match status" value="1"/>
</dbReference>
<dbReference type="AlphaFoldDB" id="A0A1S8DCX9"/>
<feature type="domain" description="Tyr recombinase" evidence="2">
    <location>
        <begin position="91"/>
        <end position="260"/>
    </location>
</feature>
<dbReference type="InterPro" id="IPR013762">
    <property type="entry name" value="Integrase-like_cat_sf"/>
</dbReference>
<dbReference type="RefSeq" id="WP_083728200.1">
    <property type="nucleotide sequence ID" value="NZ_FOUD01000022.1"/>
</dbReference>
<evidence type="ECO:0000259" key="2">
    <source>
        <dbReference type="PROSITE" id="PS51898"/>
    </source>
</evidence>
<evidence type="ECO:0000313" key="3">
    <source>
        <dbReference type="EMBL" id="ONM43268.1"/>
    </source>
</evidence>
<comment type="caution">
    <text evidence="3">The sequence shown here is derived from an EMBL/GenBank/DDBJ whole genome shotgun (WGS) entry which is preliminary data.</text>
</comment>
<dbReference type="SUPFAM" id="SSF56349">
    <property type="entry name" value="DNA breaking-rejoining enzymes"/>
    <property type="match status" value="1"/>
</dbReference>
<dbReference type="Gene3D" id="1.10.443.10">
    <property type="entry name" value="Intergrase catalytic core"/>
    <property type="match status" value="1"/>
</dbReference>
<protein>
    <recommendedName>
        <fullName evidence="2">Tyr recombinase domain-containing protein</fullName>
    </recommendedName>
</protein>